<feature type="non-terminal residue" evidence="1">
    <location>
        <position position="1"/>
    </location>
</feature>
<gene>
    <name evidence="1" type="ORF">S06H3_45601</name>
</gene>
<comment type="caution">
    <text evidence="1">The sequence shown here is derived from an EMBL/GenBank/DDBJ whole genome shotgun (WGS) entry which is preliminary data.</text>
</comment>
<sequence length="259" mass="30053">TIKYKTPNITLTKVNYSETINGKEYETYNITVEVNSSRNIPLVYSYFNFSDEGVISNRLYKCTDGLVNCTEDISNREEGDVVWEDQDSDGAYDYVEWFVLNLSQSQSYKLYSDKGFPIQITVSKEILNKPIYVFDNILWRTTITMYNPNAFATEKIYKHEFPLGSMDIELDDISKNLAYDPFGRLAPHITIIDKDDAEHPDSVYLRAWTTKTFIVEYRTSSVTVFPSTYFPDYFLVDTPAKIVQVLRIRNQAETDIENL</sequence>
<evidence type="ECO:0000313" key="1">
    <source>
        <dbReference type="EMBL" id="GAI34390.1"/>
    </source>
</evidence>
<feature type="non-terminal residue" evidence="1">
    <location>
        <position position="259"/>
    </location>
</feature>
<dbReference type="EMBL" id="BARV01028497">
    <property type="protein sequence ID" value="GAI34390.1"/>
    <property type="molecule type" value="Genomic_DNA"/>
</dbReference>
<organism evidence="1">
    <name type="scientific">marine sediment metagenome</name>
    <dbReference type="NCBI Taxonomy" id="412755"/>
    <lineage>
        <taxon>unclassified sequences</taxon>
        <taxon>metagenomes</taxon>
        <taxon>ecological metagenomes</taxon>
    </lineage>
</organism>
<reference evidence="1" key="1">
    <citation type="journal article" date="2014" name="Front. Microbiol.">
        <title>High frequency of phylogenetically diverse reductive dehalogenase-homologous genes in deep subseafloor sedimentary metagenomes.</title>
        <authorList>
            <person name="Kawai M."/>
            <person name="Futagami T."/>
            <person name="Toyoda A."/>
            <person name="Takaki Y."/>
            <person name="Nishi S."/>
            <person name="Hori S."/>
            <person name="Arai W."/>
            <person name="Tsubouchi T."/>
            <person name="Morono Y."/>
            <person name="Uchiyama I."/>
            <person name="Ito T."/>
            <person name="Fujiyama A."/>
            <person name="Inagaki F."/>
            <person name="Takami H."/>
        </authorList>
    </citation>
    <scope>NUCLEOTIDE SEQUENCE</scope>
    <source>
        <strain evidence="1">Expedition CK06-06</strain>
    </source>
</reference>
<proteinExistence type="predicted"/>
<protein>
    <submittedName>
        <fullName evidence="1">Uncharacterized protein</fullName>
    </submittedName>
</protein>
<dbReference type="AlphaFoldDB" id="X1P5T7"/>
<accession>X1P5T7</accession>
<name>X1P5T7_9ZZZZ</name>